<accession>A0A1J7IIH0</accession>
<evidence type="ECO:0000313" key="2">
    <source>
        <dbReference type="EMBL" id="OIW27270.1"/>
    </source>
</evidence>
<evidence type="ECO:0000256" key="1">
    <source>
        <dbReference type="SAM" id="MobiDB-lite"/>
    </source>
</evidence>
<dbReference type="Proteomes" id="UP000182658">
    <property type="component" value="Unassembled WGS sequence"/>
</dbReference>
<organism evidence="2 3">
    <name type="scientific">Coniochaeta ligniaria NRRL 30616</name>
    <dbReference type="NCBI Taxonomy" id="1408157"/>
    <lineage>
        <taxon>Eukaryota</taxon>
        <taxon>Fungi</taxon>
        <taxon>Dikarya</taxon>
        <taxon>Ascomycota</taxon>
        <taxon>Pezizomycotina</taxon>
        <taxon>Sordariomycetes</taxon>
        <taxon>Sordariomycetidae</taxon>
        <taxon>Coniochaetales</taxon>
        <taxon>Coniochaetaceae</taxon>
        <taxon>Coniochaeta</taxon>
    </lineage>
</organism>
<evidence type="ECO:0000313" key="3">
    <source>
        <dbReference type="Proteomes" id="UP000182658"/>
    </source>
</evidence>
<feature type="region of interest" description="Disordered" evidence="1">
    <location>
        <begin position="233"/>
        <end position="258"/>
    </location>
</feature>
<dbReference type="OrthoDB" id="5102121at2759"/>
<reference evidence="2 3" key="1">
    <citation type="submission" date="2016-10" db="EMBL/GenBank/DDBJ databases">
        <title>Draft genome sequence of Coniochaeta ligniaria NRRL30616, a lignocellulolytic fungus for bioabatement of inhibitors in plant biomass hydrolysates.</title>
        <authorList>
            <consortium name="DOE Joint Genome Institute"/>
            <person name="Jimenez D.J."/>
            <person name="Hector R.E."/>
            <person name="Riley R."/>
            <person name="Sun H."/>
            <person name="Grigoriev I.V."/>
            <person name="Van Elsas J.D."/>
            <person name="Nichols N.N."/>
        </authorList>
    </citation>
    <scope>NUCLEOTIDE SEQUENCE [LARGE SCALE GENOMIC DNA]</scope>
    <source>
        <strain evidence="2 3">NRRL 30616</strain>
    </source>
</reference>
<name>A0A1J7IIH0_9PEZI</name>
<keyword evidence="3" id="KW-1185">Reference proteome</keyword>
<dbReference type="InParanoid" id="A0A1J7IIH0"/>
<protein>
    <submittedName>
        <fullName evidence="2">Uncharacterized protein</fullName>
    </submittedName>
</protein>
<sequence>MNASDQALDLNQKLTSEKNMETFDRDYFSIRRHNSMSIWQKSAQDSSVADGKPIIADLFEATSRLLISVSRYLTTSGLEYELESGNSTGHSLGERMKSETERFYLWGFDMSVGNGLLDAAVSRKDEVREAIVATLYDLGYLLLIAARQETLQYCSSCRLARDQLEHVLDCVGCEYSHLGDLSSHDEEESEEDDSYDLNDLPDQVETYIICLLDISMAMGDLFGDSVHPSLDTGHESDAFDTEHLPTGKDTSGGGFESKRNVEGASEQLLPVSPSTTIARLSQQQRAATWHTSQDQSEVHIESDDLRARQYIALRIAEMRESLNNTDNDRLAGAWKARGDRYVNRTATRQAGISHPMMAGSHNVPVEYHATQSSSTHWMIRMLRRPSKLTIPLSIAVGAARQRRVVRVQ</sequence>
<proteinExistence type="predicted"/>
<feature type="compositionally biased region" description="Basic and acidic residues" evidence="1">
    <location>
        <begin position="233"/>
        <end position="246"/>
    </location>
</feature>
<gene>
    <name evidence="2" type="ORF">CONLIGDRAFT_671086</name>
</gene>
<dbReference type="AlphaFoldDB" id="A0A1J7IIH0"/>
<dbReference type="EMBL" id="KV875099">
    <property type="protein sequence ID" value="OIW27270.1"/>
    <property type="molecule type" value="Genomic_DNA"/>
</dbReference>